<protein>
    <submittedName>
        <fullName evidence="1">Uncharacterized protein</fullName>
    </submittedName>
</protein>
<reference evidence="1" key="1">
    <citation type="journal article" date="2020" name="Nature">
        <title>Giant virus diversity and host interactions through global metagenomics.</title>
        <authorList>
            <person name="Schulz F."/>
            <person name="Roux S."/>
            <person name="Paez-Espino D."/>
            <person name="Jungbluth S."/>
            <person name="Walsh D.A."/>
            <person name="Denef V.J."/>
            <person name="McMahon K.D."/>
            <person name="Konstantinidis K.T."/>
            <person name="Eloe-Fadrosh E.A."/>
            <person name="Kyrpides N.C."/>
            <person name="Woyke T."/>
        </authorList>
    </citation>
    <scope>NUCLEOTIDE SEQUENCE</scope>
    <source>
        <strain evidence="1">GVMAG-M-3300018428-16</strain>
    </source>
</reference>
<sequence length="140" mass="15386">MSKESFITGPKIYMRNSSSFFAWNRKLGANLQPKKYLDSSEVTSDDTPRVRPAQMKMFAARAGPTSGKGIINVTRQDSSQVTQDRRAMAISKGNLNENNNKTYDTSFVKSKLRRTRSSGTVAPAKKAANPAAHCVSCKHG</sequence>
<accession>A0A6C0BSX7</accession>
<proteinExistence type="predicted"/>
<organism evidence="1">
    <name type="scientific">viral metagenome</name>
    <dbReference type="NCBI Taxonomy" id="1070528"/>
    <lineage>
        <taxon>unclassified sequences</taxon>
        <taxon>metagenomes</taxon>
        <taxon>organismal metagenomes</taxon>
    </lineage>
</organism>
<name>A0A6C0BSX7_9ZZZZ</name>
<evidence type="ECO:0000313" key="1">
    <source>
        <dbReference type="EMBL" id="QHS94891.1"/>
    </source>
</evidence>
<dbReference type="EMBL" id="MN739234">
    <property type="protein sequence ID" value="QHS94891.1"/>
    <property type="molecule type" value="Genomic_DNA"/>
</dbReference>
<dbReference type="AlphaFoldDB" id="A0A6C0BSX7"/>